<evidence type="ECO:0000313" key="4">
    <source>
        <dbReference type="EMBL" id="AKU90465.1"/>
    </source>
</evidence>
<dbReference type="Gene3D" id="3.30.300.30">
    <property type="match status" value="1"/>
</dbReference>
<dbReference type="CDD" id="cd05941">
    <property type="entry name" value="MCS"/>
    <property type="match status" value="1"/>
</dbReference>
<comment type="similarity">
    <text evidence="1">Belongs to the ATP-dependent AMP-binding enzyme family.</text>
</comment>
<dbReference type="RefSeq" id="WP_050724911.1">
    <property type="nucleotide sequence ID" value="NZ_CP012332.1"/>
</dbReference>
<dbReference type="NCBIfam" id="NF005858">
    <property type="entry name" value="PRK07787.1"/>
    <property type="match status" value="1"/>
</dbReference>
<dbReference type="Pfam" id="PF00501">
    <property type="entry name" value="AMP-binding"/>
    <property type="match status" value="1"/>
</dbReference>
<proteinExistence type="inferred from homology"/>
<dbReference type="PROSITE" id="PS00455">
    <property type="entry name" value="AMP_BINDING"/>
    <property type="match status" value="1"/>
</dbReference>
<dbReference type="EMBL" id="CP012332">
    <property type="protein sequence ID" value="AKU90465.1"/>
    <property type="molecule type" value="Genomic_DNA"/>
</dbReference>
<protein>
    <submittedName>
        <fullName evidence="4">Putative fatty acid synthase</fullName>
    </submittedName>
</protein>
<dbReference type="PANTHER" id="PTHR43201:SF8">
    <property type="entry name" value="ACYL-COA SYNTHETASE FAMILY MEMBER 3"/>
    <property type="match status" value="1"/>
</dbReference>
<reference evidence="4 5" key="1">
    <citation type="submission" date="2015-08" db="EMBL/GenBank/DDBJ databases">
        <authorList>
            <person name="Babu N.S."/>
            <person name="Beckwith C.J."/>
            <person name="Beseler K.G."/>
            <person name="Brison A."/>
            <person name="Carone J.V."/>
            <person name="Caskin T.P."/>
            <person name="Diamond M."/>
            <person name="Durham M.E."/>
            <person name="Foxe J.M."/>
            <person name="Go M."/>
            <person name="Henderson B.A."/>
            <person name="Jones I.B."/>
            <person name="McGettigan J.A."/>
            <person name="Micheletti S.J."/>
            <person name="Nasrallah M.E."/>
            <person name="Ortiz D."/>
            <person name="Piller C.R."/>
            <person name="Privatt S.R."/>
            <person name="Schneider S.L."/>
            <person name="Sharp S."/>
            <person name="Smith T.C."/>
            <person name="Stanton J.D."/>
            <person name="Ullery H.E."/>
            <person name="Wilson R.J."/>
            <person name="Serrano M.G."/>
            <person name="Buck G."/>
            <person name="Lee V."/>
            <person name="Wang Y."/>
            <person name="Carvalho R."/>
            <person name="Voegtly L."/>
            <person name="Shi R."/>
            <person name="Duckworth R."/>
            <person name="Johnson A."/>
            <person name="Loviza R."/>
            <person name="Walstead R."/>
            <person name="Shah Z."/>
            <person name="Kiflezghi M."/>
            <person name="Wade K."/>
            <person name="Ball S.L."/>
            <person name="Bradley K.W."/>
            <person name="Asai D.J."/>
            <person name="Bowman C.A."/>
            <person name="Russell D.A."/>
            <person name="Pope W.H."/>
            <person name="Jacobs-Sera D."/>
            <person name="Hendrix R.W."/>
            <person name="Hatfull G.F."/>
        </authorList>
    </citation>
    <scope>NUCLEOTIDE SEQUENCE [LARGE SCALE GENOMIC DNA]</scope>
    <source>
        <strain evidence="4 5">DSM 27710</strain>
    </source>
</reference>
<sequence>MHPLLPGNLGRAARTALRIGDDRLSYHDLLRAAEASAARLLADSLRPGDRVAVWATPSAATAAAIVGNAVAGLVTVPLNPALGERELAHILADAAPKRILADHPEAFEGRIPDGGPRIEAIVTAGPRRASFAEVGPDAPLLVLYTSGTTGAPKGAILTHGNAASNLDGLAAAWAWSGADTLVHALPLFHVHGLVLGLFGSLRAGSELLLLPRFSPQAVCEAFGPGGGSMLFAVPTMYHRLAEHLEAHAADRTRLAAARLLVSGSAALPVREHERLAGLLGQRIVERYGLTETLINCAIRHDGERRPGTVGPPVDGVELKLVDDDRRPLPDGDETAIGEVAVRGPNVFAGYLNRPDATAAVVDEDGFFLTGDLATRSADGYVRIVGRRATDLIKTGGYKVGAGEVEAALLEHPGVREAAVIGSPDDDLGERIVAFVVPAPGEPPSPEELSSHVASLLAPHKRPRQVEIVPDLPRNAMGKVLKKQLGARSTT</sequence>
<dbReference type="GO" id="GO:0006631">
    <property type="term" value="P:fatty acid metabolic process"/>
    <property type="evidence" value="ECO:0007669"/>
    <property type="project" value="TreeGrafter"/>
</dbReference>
<dbReference type="PATRIC" id="fig|1391653.3.peg.875"/>
<dbReference type="PANTHER" id="PTHR43201">
    <property type="entry name" value="ACYL-COA SYNTHETASE"/>
    <property type="match status" value="1"/>
</dbReference>
<evidence type="ECO:0000259" key="2">
    <source>
        <dbReference type="Pfam" id="PF00501"/>
    </source>
</evidence>
<feature type="domain" description="AMP-dependent synthetase/ligase" evidence="2">
    <location>
        <begin position="13"/>
        <end position="351"/>
    </location>
</feature>
<gene>
    <name evidence="4" type="ORF">AKJ08_0852</name>
</gene>
<dbReference type="Gene3D" id="3.40.50.12780">
    <property type="entry name" value="N-terminal domain of ligase-like"/>
    <property type="match status" value="1"/>
</dbReference>
<dbReference type="InterPro" id="IPR025110">
    <property type="entry name" value="AMP-bd_C"/>
</dbReference>
<dbReference type="SUPFAM" id="SSF56801">
    <property type="entry name" value="Acetyl-CoA synthetase-like"/>
    <property type="match status" value="1"/>
</dbReference>
<dbReference type="InterPro" id="IPR042099">
    <property type="entry name" value="ANL_N_sf"/>
</dbReference>
<dbReference type="Pfam" id="PF13193">
    <property type="entry name" value="AMP-binding_C"/>
    <property type="match status" value="1"/>
</dbReference>
<dbReference type="KEGG" id="vin:AKJ08_0852"/>
<name>A0A0K1PAC2_9BACT</name>
<keyword evidence="5" id="KW-1185">Reference proteome</keyword>
<evidence type="ECO:0000313" key="5">
    <source>
        <dbReference type="Proteomes" id="UP000055590"/>
    </source>
</evidence>
<organism evidence="4 5">
    <name type="scientific">Vulgatibacter incomptus</name>
    <dbReference type="NCBI Taxonomy" id="1391653"/>
    <lineage>
        <taxon>Bacteria</taxon>
        <taxon>Pseudomonadati</taxon>
        <taxon>Myxococcota</taxon>
        <taxon>Myxococcia</taxon>
        <taxon>Myxococcales</taxon>
        <taxon>Cystobacterineae</taxon>
        <taxon>Vulgatibacteraceae</taxon>
        <taxon>Vulgatibacter</taxon>
    </lineage>
</organism>
<dbReference type="GO" id="GO:0031956">
    <property type="term" value="F:medium-chain fatty acid-CoA ligase activity"/>
    <property type="evidence" value="ECO:0007669"/>
    <property type="project" value="TreeGrafter"/>
</dbReference>
<evidence type="ECO:0000256" key="1">
    <source>
        <dbReference type="ARBA" id="ARBA00006432"/>
    </source>
</evidence>
<dbReference type="AlphaFoldDB" id="A0A0K1PAC2"/>
<dbReference type="OrthoDB" id="9801302at2"/>
<feature type="domain" description="AMP-binding enzyme C-terminal" evidence="3">
    <location>
        <begin position="403"/>
        <end position="478"/>
    </location>
</feature>
<dbReference type="InterPro" id="IPR000873">
    <property type="entry name" value="AMP-dep_synth/lig_dom"/>
</dbReference>
<accession>A0A0K1PAC2</accession>
<dbReference type="STRING" id="1391653.AKJ08_0852"/>
<evidence type="ECO:0000259" key="3">
    <source>
        <dbReference type="Pfam" id="PF13193"/>
    </source>
</evidence>
<dbReference type="Proteomes" id="UP000055590">
    <property type="component" value="Chromosome"/>
</dbReference>
<dbReference type="InterPro" id="IPR020845">
    <property type="entry name" value="AMP-binding_CS"/>
</dbReference>
<dbReference type="InterPro" id="IPR045851">
    <property type="entry name" value="AMP-bd_C_sf"/>
</dbReference>